<feature type="domain" description="Transposase IS4-like" evidence="1">
    <location>
        <begin position="3"/>
        <end position="108"/>
    </location>
</feature>
<dbReference type="Proteomes" id="UP001180536">
    <property type="component" value="Unassembled WGS sequence"/>
</dbReference>
<dbReference type="Pfam" id="PF01609">
    <property type="entry name" value="DDE_Tnp_1"/>
    <property type="match status" value="1"/>
</dbReference>
<dbReference type="PANTHER" id="PTHR35604">
    <property type="entry name" value="TRANSPOSASE INSH FOR INSERTION SEQUENCE ELEMENT IS5A-RELATED"/>
    <property type="match status" value="1"/>
</dbReference>
<name>A0ABU1Z3W4_9BURK</name>
<accession>A0ABU1Z3W4</accession>
<gene>
    <name evidence="2" type="ORF">J2X16_000625</name>
</gene>
<sequence>MRSGTIVGATIIAAPSSTKNATGERDPDMHRTKKGNQWHFGMRAHIGVDAESGLVHTVIGTAANVNDVTQAGALLHGQETSAFGDAGYRGVDKREEAKGPTWFVAMQPGKRRRWT</sequence>
<dbReference type="PANTHER" id="PTHR35604:SF2">
    <property type="entry name" value="TRANSPOSASE INSH FOR INSERTION SEQUENCE ELEMENT IS5A-RELATED"/>
    <property type="match status" value="1"/>
</dbReference>
<reference evidence="2 3" key="1">
    <citation type="submission" date="2023-07" db="EMBL/GenBank/DDBJ databases">
        <title>Sorghum-associated microbial communities from plants grown in Nebraska, USA.</title>
        <authorList>
            <person name="Schachtman D."/>
        </authorList>
    </citation>
    <scope>NUCLEOTIDE SEQUENCE [LARGE SCALE GENOMIC DNA]</scope>
    <source>
        <strain evidence="2 3">BE310</strain>
    </source>
</reference>
<protein>
    <submittedName>
        <fullName evidence="2">IS5 family transposase</fullName>
    </submittedName>
</protein>
<evidence type="ECO:0000313" key="3">
    <source>
        <dbReference type="Proteomes" id="UP001180536"/>
    </source>
</evidence>
<proteinExistence type="predicted"/>
<evidence type="ECO:0000259" key="1">
    <source>
        <dbReference type="Pfam" id="PF01609"/>
    </source>
</evidence>
<comment type="caution">
    <text evidence="2">The sequence shown here is derived from an EMBL/GenBank/DDBJ whole genome shotgun (WGS) entry which is preliminary data.</text>
</comment>
<organism evidence="2 3">
    <name type="scientific">Pelomonas aquatica</name>
    <dbReference type="NCBI Taxonomy" id="431058"/>
    <lineage>
        <taxon>Bacteria</taxon>
        <taxon>Pseudomonadati</taxon>
        <taxon>Pseudomonadota</taxon>
        <taxon>Betaproteobacteria</taxon>
        <taxon>Burkholderiales</taxon>
        <taxon>Sphaerotilaceae</taxon>
        <taxon>Roseateles</taxon>
    </lineage>
</organism>
<dbReference type="EMBL" id="JAVDXQ010000001">
    <property type="protein sequence ID" value="MDR7295304.1"/>
    <property type="molecule type" value="Genomic_DNA"/>
</dbReference>
<dbReference type="InterPro" id="IPR002559">
    <property type="entry name" value="Transposase_11"/>
</dbReference>
<evidence type="ECO:0000313" key="2">
    <source>
        <dbReference type="EMBL" id="MDR7295304.1"/>
    </source>
</evidence>
<keyword evidence="3" id="KW-1185">Reference proteome</keyword>